<accession>A0A3B3RA16</accession>
<evidence type="ECO:0000313" key="3">
    <source>
        <dbReference type="Ensembl" id="ENSPKIP00000014745.1"/>
    </source>
</evidence>
<reference evidence="3" key="1">
    <citation type="submission" date="2025-08" db="UniProtKB">
        <authorList>
            <consortium name="Ensembl"/>
        </authorList>
    </citation>
    <scope>IDENTIFICATION</scope>
</reference>
<dbReference type="AlphaFoldDB" id="A0A3B3RA16"/>
<dbReference type="GeneTree" id="ENSGT01150000286924"/>
<dbReference type="InterPro" id="IPR013783">
    <property type="entry name" value="Ig-like_fold"/>
</dbReference>
<keyword evidence="1" id="KW-0812">Transmembrane</keyword>
<dbReference type="Proteomes" id="UP000261540">
    <property type="component" value="Unplaced"/>
</dbReference>
<reference evidence="3" key="2">
    <citation type="submission" date="2025-09" db="UniProtKB">
        <authorList>
            <consortium name="Ensembl"/>
        </authorList>
    </citation>
    <scope>IDENTIFICATION</scope>
</reference>
<keyword evidence="4" id="KW-1185">Reference proteome</keyword>
<feature type="domain" description="Ig-like" evidence="2">
    <location>
        <begin position="241"/>
        <end position="330"/>
    </location>
</feature>
<dbReference type="SUPFAM" id="SSF48726">
    <property type="entry name" value="Immunoglobulin"/>
    <property type="match status" value="2"/>
</dbReference>
<keyword evidence="1" id="KW-0472">Membrane</keyword>
<evidence type="ECO:0000259" key="2">
    <source>
        <dbReference type="PROSITE" id="PS50835"/>
    </source>
</evidence>
<sequence length="487" mass="55607">METPQTNGDVLPDRDRLDLRVDGKYYRGKNESESEISTRVPGVSCRSSVCAPSSCNVRLCLPGIMDSEGRVDGSRLRTYIFKNVSLGRRNMDFLGRLFLYSACLQAFCSPVFSAEWEAEVLANINALTGSCVVVPCRFRYPGGQKPSSRLSGLWHLHQKEENLNTKQYILAAEVSKVIDSFKDRTRLLGKLGDDNCTLEIDGVKDHDNGPFCFRIEIPDQDNFSLREGCVSIRSFDTPEKPKLTYKEKSYEGRPYTITCSVTHTCPSHMPVLTWSWPFDNENIIHYNNHKPGIWEVQSILSFIPNARHDDSDITCTAKFHGGKSSESKMSLRVKHSTVDMLHIIIPVSVVAVTAVLFGGLCFLMRKKYMRRIESLQNRGGFGMSMWNRISRLSRRRHPGQSPDAQRHDRRSFWSRFSRRANMTSMDINEAHRTNNDSAGWGASKPRLPSPKRYIDLLLSLIYINNKKMYVIICNYFYFEWGSFSKTA</sequence>
<keyword evidence="1" id="KW-1133">Transmembrane helix</keyword>
<dbReference type="STRING" id="1676925.ENSPKIP00000014745"/>
<dbReference type="PANTHER" id="PTHR46484">
    <property type="entry name" value="SI:CH211-171H4.5-RELATED"/>
    <property type="match status" value="1"/>
</dbReference>
<organism evidence="3 4">
    <name type="scientific">Paramormyrops kingsleyae</name>
    <dbReference type="NCBI Taxonomy" id="1676925"/>
    <lineage>
        <taxon>Eukaryota</taxon>
        <taxon>Metazoa</taxon>
        <taxon>Chordata</taxon>
        <taxon>Craniata</taxon>
        <taxon>Vertebrata</taxon>
        <taxon>Euteleostomi</taxon>
        <taxon>Actinopterygii</taxon>
        <taxon>Neopterygii</taxon>
        <taxon>Teleostei</taxon>
        <taxon>Osteoglossocephala</taxon>
        <taxon>Osteoglossomorpha</taxon>
        <taxon>Osteoglossiformes</taxon>
        <taxon>Mormyridae</taxon>
        <taxon>Paramormyrops</taxon>
    </lineage>
</organism>
<dbReference type="PANTHER" id="PTHR46484:SF7">
    <property type="entry name" value="MYELIN-ASSOCIATED GLYCOPROTEIN-LIKE-RELATED"/>
    <property type="match status" value="1"/>
</dbReference>
<protein>
    <recommendedName>
        <fullName evidence="2">Ig-like domain-containing protein</fullName>
    </recommendedName>
</protein>
<proteinExistence type="predicted"/>
<evidence type="ECO:0000256" key="1">
    <source>
        <dbReference type="SAM" id="Phobius"/>
    </source>
</evidence>
<dbReference type="PROSITE" id="PS50835">
    <property type="entry name" value="IG_LIKE"/>
    <property type="match status" value="1"/>
</dbReference>
<name>A0A3B3RA16_9TELE</name>
<dbReference type="Gene3D" id="2.60.40.10">
    <property type="entry name" value="Immunoglobulins"/>
    <property type="match status" value="2"/>
</dbReference>
<evidence type="ECO:0000313" key="4">
    <source>
        <dbReference type="Proteomes" id="UP000261540"/>
    </source>
</evidence>
<dbReference type="InterPro" id="IPR036179">
    <property type="entry name" value="Ig-like_dom_sf"/>
</dbReference>
<feature type="transmembrane region" description="Helical" evidence="1">
    <location>
        <begin position="340"/>
        <end position="363"/>
    </location>
</feature>
<dbReference type="Ensembl" id="ENSPKIT00000039199.1">
    <property type="protein sequence ID" value="ENSPKIP00000014745.1"/>
    <property type="gene ID" value="ENSPKIG00000001705.1"/>
</dbReference>
<dbReference type="InterPro" id="IPR007110">
    <property type="entry name" value="Ig-like_dom"/>
</dbReference>